<proteinExistence type="predicted"/>
<evidence type="ECO:0000313" key="4">
    <source>
        <dbReference type="EMBL" id="EQD34245.1"/>
    </source>
</evidence>
<dbReference type="InterPro" id="IPR002104">
    <property type="entry name" value="Integrase_catalytic"/>
</dbReference>
<evidence type="ECO:0000256" key="2">
    <source>
        <dbReference type="ARBA" id="ARBA00023172"/>
    </source>
</evidence>
<dbReference type="PANTHER" id="PTHR30349:SF41">
    <property type="entry name" value="INTEGRASE_RECOMBINASE PROTEIN MJ0367-RELATED"/>
    <property type="match status" value="1"/>
</dbReference>
<evidence type="ECO:0000259" key="3">
    <source>
        <dbReference type="PROSITE" id="PS51898"/>
    </source>
</evidence>
<dbReference type="PANTHER" id="PTHR30349">
    <property type="entry name" value="PHAGE INTEGRASE-RELATED"/>
    <property type="match status" value="1"/>
</dbReference>
<dbReference type="GO" id="GO:0015074">
    <property type="term" value="P:DNA integration"/>
    <property type="evidence" value="ECO:0007669"/>
    <property type="project" value="InterPro"/>
</dbReference>
<dbReference type="InterPro" id="IPR013762">
    <property type="entry name" value="Integrase-like_cat_sf"/>
</dbReference>
<accession>T0ZWE9</accession>
<dbReference type="Gene3D" id="1.10.443.10">
    <property type="entry name" value="Intergrase catalytic core"/>
    <property type="match status" value="1"/>
</dbReference>
<name>T0ZWE9_9ZZZZ</name>
<dbReference type="Pfam" id="PF00589">
    <property type="entry name" value="Phage_integrase"/>
    <property type="match status" value="1"/>
</dbReference>
<keyword evidence="1" id="KW-0238">DNA-binding</keyword>
<dbReference type="PROSITE" id="PS51898">
    <property type="entry name" value="TYR_RECOMBINASE"/>
    <property type="match status" value="1"/>
</dbReference>
<dbReference type="InterPro" id="IPR050090">
    <property type="entry name" value="Tyrosine_recombinase_XerCD"/>
</dbReference>
<protein>
    <submittedName>
        <fullName evidence="4">Integrase/recombinase</fullName>
    </submittedName>
</protein>
<dbReference type="GO" id="GO:0006310">
    <property type="term" value="P:DNA recombination"/>
    <property type="evidence" value="ECO:0007669"/>
    <property type="project" value="UniProtKB-KW"/>
</dbReference>
<dbReference type="AlphaFoldDB" id="T0ZWE9"/>
<evidence type="ECO:0000256" key="1">
    <source>
        <dbReference type="ARBA" id="ARBA00023125"/>
    </source>
</evidence>
<comment type="caution">
    <text evidence="4">The sequence shown here is derived from an EMBL/GenBank/DDBJ whole genome shotgun (WGS) entry which is preliminary data.</text>
</comment>
<sequence>MRTWLAESRGRPADPLFPGPRGMALTRDAVAFFVSKYAAAASERCPSLTNKKISPHVLRHTCAMQLLQAGVDTSVIALWLGHESIETTQIYLHADLALKERALARTAPPDTVPGRYHAPDALLVFLEGL</sequence>
<reference evidence="4" key="2">
    <citation type="journal article" date="2014" name="ISME J.">
        <title>Microbial stratification in low pH oxic and suboxic macroscopic growths along an acid mine drainage.</title>
        <authorList>
            <person name="Mendez-Garcia C."/>
            <person name="Mesa V."/>
            <person name="Sprenger R.R."/>
            <person name="Richter M."/>
            <person name="Diez M.S."/>
            <person name="Solano J."/>
            <person name="Bargiela R."/>
            <person name="Golyshina O.V."/>
            <person name="Manteca A."/>
            <person name="Ramos J.L."/>
            <person name="Gallego J.R."/>
            <person name="Llorente I."/>
            <person name="Martins Dos Santos V.A."/>
            <person name="Jensen O.N."/>
            <person name="Pelaez A.I."/>
            <person name="Sanchez J."/>
            <person name="Ferrer M."/>
        </authorList>
    </citation>
    <scope>NUCLEOTIDE SEQUENCE</scope>
</reference>
<reference evidence="4" key="1">
    <citation type="submission" date="2013-08" db="EMBL/GenBank/DDBJ databases">
        <authorList>
            <person name="Mendez C."/>
            <person name="Richter M."/>
            <person name="Ferrer M."/>
            <person name="Sanchez J."/>
        </authorList>
    </citation>
    <scope>NUCLEOTIDE SEQUENCE</scope>
</reference>
<dbReference type="GO" id="GO:0003677">
    <property type="term" value="F:DNA binding"/>
    <property type="evidence" value="ECO:0007669"/>
    <property type="project" value="UniProtKB-KW"/>
</dbReference>
<dbReference type="SUPFAM" id="SSF56349">
    <property type="entry name" value="DNA breaking-rejoining enzymes"/>
    <property type="match status" value="1"/>
</dbReference>
<feature type="domain" description="Tyr recombinase" evidence="3">
    <location>
        <begin position="1"/>
        <end position="104"/>
    </location>
</feature>
<organism evidence="4">
    <name type="scientific">mine drainage metagenome</name>
    <dbReference type="NCBI Taxonomy" id="410659"/>
    <lineage>
        <taxon>unclassified sequences</taxon>
        <taxon>metagenomes</taxon>
        <taxon>ecological metagenomes</taxon>
    </lineage>
</organism>
<dbReference type="EMBL" id="AUZX01013856">
    <property type="protein sequence ID" value="EQD34245.1"/>
    <property type="molecule type" value="Genomic_DNA"/>
</dbReference>
<keyword evidence="2" id="KW-0233">DNA recombination</keyword>
<dbReference type="InterPro" id="IPR011010">
    <property type="entry name" value="DNA_brk_join_enz"/>
</dbReference>
<gene>
    <name evidence="4" type="ORF">B1A_18777</name>
</gene>